<reference evidence="1" key="2">
    <citation type="submission" date="2023-01" db="EMBL/GenBank/DDBJ databases">
        <title>Draft genome sequence of Maritalea porphyrae strain NBRC 107169.</title>
        <authorList>
            <person name="Sun Q."/>
            <person name="Mori K."/>
        </authorList>
    </citation>
    <scope>NUCLEOTIDE SEQUENCE</scope>
    <source>
        <strain evidence="1">NBRC 107169</strain>
    </source>
</reference>
<name>A0ABQ5UQP6_9HYPH</name>
<dbReference type="Proteomes" id="UP001161405">
    <property type="component" value="Unassembled WGS sequence"/>
</dbReference>
<reference evidence="1" key="1">
    <citation type="journal article" date="2014" name="Int. J. Syst. Evol. Microbiol.">
        <title>Complete genome of a new Firmicutes species belonging to the dominant human colonic microbiota ('Ruminococcus bicirculans') reveals two chromosomes and a selective capacity to utilize plant glucans.</title>
        <authorList>
            <consortium name="NISC Comparative Sequencing Program"/>
            <person name="Wegmann U."/>
            <person name="Louis P."/>
            <person name="Goesmann A."/>
            <person name="Henrissat B."/>
            <person name="Duncan S.H."/>
            <person name="Flint H.J."/>
        </authorList>
    </citation>
    <scope>NUCLEOTIDE SEQUENCE</scope>
    <source>
        <strain evidence="1">NBRC 107169</strain>
    </source>
</reference>
<sequence length="323" mass="37692">MIIFIGNRRQRHNLYGMQQHPNKPKYKFKTYNWLFRTTKLPSATYIFTMVDRLDANERRLAGKIYRHINGAGLGFKALNDPAKALGRYRLLRQLHDQGINEFNAYLAIDHPKPSRFPVFIRQLSISLPPLSGLIKNQAELDQKIEELANRGEPLDDLVVIGYCSEPYMGEHFVKMSAYRIHDQYCSDLFIYSKGWYVKWDGPDIAPPNASELEWELLQNNTYVEEAKKVFELANVEYGRVDFSLVGGKPQFYEVNFNPQFTVDEYQTTDPQRLKNAIFAADRRMNAMRTLMQPTKAKSVGNISDPDITAFRFRPWRNYAPQRY</sequence>
<comment type="caution">
    <text evidence="1">The sequence shown here is derived from an EMBL/GenBank/DDBJ whole genome shotgun (WGS) entry which is preliminary data.</text>
</comment>
<accession>A0ABQ5UQP6</accession>
<proteinExistence type="predicted"/>
<dbReference type="EMBL" id="BSNI01000002">
    <property type="protein sequence ID" value="GLQ16982.1"/>
    <property type="molecule type" value="Genomic_DNA"/>
</dbReference>
<dbReference type="SUPFAM" id="SSF56059">
    <property type="entry name" value="Glutathione synthetase ATP-binding domain-like"/>
    <property type="match status" value="1"/>
</dbReference>
<evidence type="ECO:0000313" key="1">
    <source>
        <dbReference type="EMBL" id="GLQ16982.1"/>
    </source>
</evidence>
<keyword evidence="2" id="KW-1185">Reference proteome</keyword>
<gene>
    <name evidence="1" type="ORF">GCM10007879_12310</name>
</gene>
<evidence type="ECO:0008006" key="3">
    <source>
        <dbReference type="Google" id="ProtNLM"/>
    </source>
</evidence>
<organism evidence="1 2">
    <name type="scientific">Maritalea porphyrae</name>
    <dbReference type="NCBI Taxonomy" id="880732"/>
    <lineage>
        <taxon>Bacteria</taxon>
        <taxon>Pseudomonadati</taxon>
        <taxon>Pseudomonadota</taxon>
        <taxon>Alphaproteobacteria</taxon>
        <taxon>Hyphomicrobiales</taxon>
        <taxon>Devosiaceae</taxon>
        <taxon>Maritalea</taxon>
    </lineage>
</organism>
<evidence type="ECO:0000313" key="2">
    <source>
        <dbReference type="Proteomes" id="UP001161405"/>
    </source>
</evidence>
<dbReference type="RefSeq" id="WP_284362800.1">
    <property type="nucleotide sequence ID" value="NZ_BSNI01000002.1"/>
</dbReference>
<protein>
    <recommendedName>
        <fullName evidence="3">ATP-grasp domain-containing protein</fullName>
    </recommendedName>
</protein>